<keyword evidence="1" id="KW-0175">Coiled coil</keyword>
<feature type="compositionally biased region" description="Basic residues" evidence="2">
    <location>
        <begin position="515"/>
        <end position="526"/>
    </location>
</feature>
<feature type="coiled-coil region" evidence="1">
    <location>
        <begin position="305"/>
        <end position="336"/>
    </location>
</feature>
<evidence type="ECO:0000313" key="4">
    <source>
        <dbReference type="Proteomes" id="UP000298663"/>
    </source>
</evidence>
<evidence type="ECO:0000256" key="2">
    <source>
        <dbReference type="SAM" id="MobiDB-lite"/>
    </source>
</evidence>
<feature type="region of interest" description="Disordered" evidence="2">
    <location>
        <begin position="245"/>
        <end position="286"/>
    </location>
</feature>
<feature type="region of interest" description="Disordered" evidence="2">
    <location>
        <begin position="698"/>
        <end position="729"/>
    </location>
</feature>
<name>A0A4U5N4V3_STECR</name>
<feature type="region of interest" description="Disordered" evidence="2">
    <location>
        <begin position="640"/>
        <end position="682"/>
    </location>
</feature>
<sequence>MGVKICDISPTTISGSMSKENVKDPNAIDKMPPGELLISKPSLRPHTISLNNDESLKTMADSRRIVRPTPLTTPLPQEKRPRGRPRGSRNTPREPIFRQPRPPPAANGDMQILDPNAISLHDIGPVVTPQEDGTRPSTSAPVVQRTKEFDYRRKVQDRLGVMMQNDHSKIMCLLPEVENTTTSQMSIFIRRLRTQFYPEGSKKSSSEIPQKPRMPSTISEPLYGSMCEDMDSFKKCSSSAILRSPRTISENGKDWQFDPDLTESSGDSSGDEFTDDEVTKPPTKKRRFISHTCSEFKYYEMMRKVSEAKDMVKQAKDDKQRHLDKLRAILEKMEAAREPYEFEEPESGRDSCARMRAVKNKPNRDLSKMIMVPREETVPANDIEHEWHVNVGERLALPEDYGVPMAQLIQNSRRAAYNNVDSFEARRRGRKLVRAAMVARRLGQHIPSEYVLLRRQEELWKTRKRVVKRRPKVRPVVMSTAPAPVKRKAPTRIVESEEEVFSDDSDYEYEEGQSKKSRTGKTRGRPPKGAAWSSLNGSRRSSNAGKSKSKSKRQPALYRESEYEFDDQIMDTTIKQVDYKEIDVPTWKRIDSDPAYYEEIPKEECNMCTTEHPEEILPMKLVELHQELELNEKRRCYGLKQSRKSSAARDNDVKSRSISGSPVHAEGNSHSSATTASSYTSTVDRNVAYEQCRSQIEGTYVPNYDRPSNAAPYPPRQFARNARDFKQHN</sequence>
<feature type="region of interest" description="Disordered" evidence="2">
    <location>
        <begin position="478"/>
        <end position="559"/>
    </location>
</feature>
<evidence type="ECO:0000313" key="3">
    <source>
        <dbReference type="EMBL" id="TKR77566.1"/>
    </source>
</evidence>
<dbReference type="EMBL" id="AZBU02000005">
    <property type="protein sequence ID" value="TKR77566.1"/>
    <property type="molecule type" value="Genomic_DNA"/>
</dbReference>
<comment type="caution">
    <text evidence="3">The sequence shown here is derived from an EMBL/GenBank/DDBJ whole genome shotgun (WGS) entry which is preliminary data.</text>
</comment>
<feature type="compositionally biased region" description="Acidic residues" evidence="2">
    <location>
        <begin position="496"/>
        <end position="511"/>
    </location>
</feature>
<feature type="compositionally biased region" description="Low complexity" evidence="2">
    <location>
        <begin position="536"/>
        <end position="546"/>
    </location>
</feature>
<keyword evidence="4" id="KW-1185">Reference proteome</keyword>
<accession>A0A4U5N4V3</accession>
<reference evidence="3 4" key="2">
    <citation type="journal article" date="2019" name="G3 (Bethesda)">
        <title>Hybrid Assembly of the Genome of the Entomopathogenic Nematode Steinernema carpocapsae Identifies the X-Chromosome.</title>
        <authorList>
            <person name="Serra L."/>
            <person name="Macchietto M."/>
            <person name="Macias-Munoz A."/>
            <person name="McGill C.J."/>
            <person name="Rodriguez I.M."/>
            <person name="Rodriguez B."/>
            <person name="Murad R."/>
            <person name="Mortazavi A."/>
        </authorList>
    </citation>
    <scope>NUCLEOTIDE SEQUENCE [LARGE SCALE GENOMIC DNA]</scope>
    <source>
        <strain evidence="3 4">ALL</strain>
    </source>
</reference>
<feature type="region of interest" description="Disordered" evidence="2">
    <location>
        <begin position="16"/>
        <end position="40"/>
    </location>
</feature>
<dbReference type="OrthoDB" id="10430301at2759"/>
<evidence type="ECO:0000256" key="1">
    <source>
        <dbReference type="SAM" id="Coils"/>
    </source>
</evidence>
<protein>
    <submittedName>
        <fullName evidence="3">Uncharacterized protein</fullName>
    </submittedName>
</protein>
<reference evidence="3 4" key="1">
    <citation type="journal article" date="2015" name="Genome Biol.">
        <title>Comparative genomics of Steinernema reveals deeply conserved gene regulatory networks.</title>
        <authorList>
            <person name="Dillman A.R."/>
            <person name="Macchietto M."/>
            <person name="Porter C.F."/>
            <person name="Rogers A."/>
            <person name="Williams B."/>
            <person name="Antoshechkin I."/>
            <person name="Lee M.M."/>
            <person name="Goodwin Z."/>
            <person name="Lu X."/>
            <person name="Lewis E.E."/>
            <person name="Goodrich-Blair H."/>
            <person name="Stock S.P."/>
            <person name="Adams B.J."/>
            <person name="Sternberg P.W."/>
            <person name="Mortazavi A."/>
        </authorList>
    </citation>
    <scope>NUCLEOTIDE SEQUENCE [LARGE SCALE GENOMIC DNA]</scope>
    <source>
        <strain evidence="3 4">ALL</strain>
    </source>
</reference>
<organism evidence="3 4">
    <name type="scientific">Steinernema carpocapsae</name>
    <name type="common">Entomopathogenic nematode</name>
    <dbReference type="NCBI Taxonomy" id="34508"/>
    <lineage>
        <taxon>Eukaryota</taxon>
        <taxon>Metazoa</taxon>
        <taxon>Ecdysozoa</taxon>
        <taxon>Nematoda</taxon>
        <taxon>Chromadorea</taxon>
        <taxon>Rhabditida</taxon>
        <taxon>Tylenchina</taxon>
        <taxon>Panagrolaimomorpha</taxon>
        <taxon>Strongyloidoidea</taxon>
        <taxon>Steinernematidae</taxon>
        <taxon>Steinernema</taxon>
    </lineage>
</organism>
<feature type="compositionally biased region" description="Basic and acidic residues" evidence="2">
    <location>
        <begin position="54"/>
        <end position="64"/>
    </location>
</feature>
<gene>
    <name evidence="3" type="ORF">L596_018512</name>
</gene>
<feature type="region of interest" description="Disordered" evidence="2">
    <location>
        <begin position="53"/>
        <end position="109"/>
    </location>
</feature>
<proteinExistence type="predicted"/>
<dbReference type="AlphaFoldDB" id="A0A4U5N4V3"/>
<feature type="compositionally biased region" description="Low complexity" evidence="2">
    <location>
        <begin position="669"/>
        <end position="682"/>
    </location>
</feature>
<feature type="region of interest" description="Disordered" evidence="2">
    <location>
        <begin position="198"/>
        <end position="217"/>
    </location>
</feature>
<dbReference type="Proteomes" id="UP000298663">
    <property type="component" value="Unassembled WGS sequence"/>
</dbReference>